<dbReference type="Proteomes" id="UP001374579">
    <property type="component" value="Unassembled WGS sequence"/>
</dbReference>
<protein>
    <submittedName>
        <fullName evidence="3">Uncharacterized protein</fullName>
    </submittedName>
</protein>
<dbReference type="PANTHER" id="PTHR11360">
    <property type="entry name" value="MONOCARBOXYLATE TRANSPORTER"/>
    <property type="match status" value="1"/>
</dbReference>
<feature type="region of interest" description="Disordered" evidence="1">
    <location>
        <begin position="1"/>
        <end position="61"/>
    </location>
</feature>
<gene>
    <name evidence="3" type="ORF">V1264_004641</name>
</gene>
<dbReference type="AlphaFoldDB" id="A0AAN9B4L6"/>
<feature type="transmembrane region" description="Helical" evidence="2">
    <location>
        <begin position="594"/>
        <end position="611"/>
    </location>
</feature>
<feature type="region of interest" description="Disordered" evidence="1">
    <location>
        <begin position="358"/>
        <end position="433"/>
    </location>
</feature>
<feature type="compositionally biased region" description="Acidic residues" evidence="1">
    <location>
        <begin position="28"/>
        <end position="38"/>
    </location>
</feature>
<feature type="transmembrane region" description="Helical" evidence="2">
    <location>
        <begin position="623"/>
        <end position="642"/>
    </location>
</feature>
<dbReference type="GO" id="GO:0008028">
    <property type="term" value="F:monocarboxylic acid transmembrane transporter activity"/>
    <property type="evidence" value="ECO:0007669"/>
    <property type="project" value="TreeGrafter"/>
</dbReference>
<evidence type="ECO:0000313" key="4">
    <source>
        <dbReference type="Proteomes" id="UP001374579"/>
    </source>
</evidence>
<dbReference type="PANTHER" id="PTHR11360:SF303">
    <property type="entry name" value="MAJOR FACILITATOR SUPERFAMILY (MFS) PROFILE DOMAIN-CONTAINING PROTEIN"/>
    <property type="match status" value="1"/>
</dbReference>
<feature type="compositionally biased region" description="Polar residues" evidence="1">
    <location>
        <begin position="39"/>
        <end position="49"/>
    </location>
</feature>
<dbReference type="Pfam" id="PF07690">
    <property type="entry name" value="MFS_1"/>
    <property type="match status" value="1"/>
</dbReference>
<feature type="transmembrane region" description="Helical" evidence="2">
    <location>
        <begin position="463"/>
        <end position="484"/>
    </location>
</feature>
<feature type="compositionally biased region" description="Basic and acidic residues" evidence="1">
    <location>
        <begin position="408"/>
        <end position="417"/>
    </location>
</feature>
<dbReference type="InterPro" id="IPR050327">
    <property type="entry name" value="Proton-linked_MCT"/>
</dbReference>
<feature type="transmembrane region" description="Helical" evidence="2">
    <location>
        <begin position="558"/>
        <end position="582"/>
    </location>
</feature>
<comment type="caution">
    <text evidence="3">The sequence shown here is derived from an EMBL/GenBank/DDBJ whole genome shotgun (WGS) entry which is preliminary data.</text>
</comment>
<feature type="compositionally biased region" description="Polar residues" evidence="1">
    <location>
        <begin position="358"/>
        <end position="369"/>
    </location>
</feature>
<keyword evidence="4" id="KW-1185">Reference proteome</keyword>
<feature type="compositionally biased region" description="Polar residues" evidence="1">
    <location>
        <begin position="421"/>
        <end position="433"/>
    </location>
</feature>
<dbReference type="InterPro" id="IPR011701">
    <property type="entry name" value="MFS"/>
</dbReference>
<dbReference type="Gene3D" id="1.20.1250.20">
    <property type="entry name" value="MFS general substrate transporter like domains"/>
    <property type="match status" value="2"/>
</dbReference>
<organism evidence="3 4">
    <name type="scientific">Littorina saxatilis</name>
    <dbReference type="NCBI Taxonomy" id="31220"/>
    <lineage>
        <taxon>Eukaryota</taxon>
        <taxon>Metazoa</taxon>
        <taxon>Spiralia</taxon>
        <taxon>Lophotrochozoa</taxon>
        <taxon>Mollusca</taxon>
        <taxon>Gastropoda</taxon>
        <taxon>Caenogastropoda</taxon>
        <taxon>Littorinimorpha</taxon>
        <taxon>Littorinoidea</taxon>
        <taxon>Littorinidae</taxon>
        <taxon>Littorina</taxon>
    </lineage>
</organism>
<sequence length="664" mass="72364">MAEIKVKNAASSGMLNSQDRCSAKGMPEDSDSDREDSETQSTLLNQASEVESAEEKNRAENDGVPYDSGWAWMVLCGCFVNYVILSGYLSCLGLFYVEILRRYDAHATEAGMLFSFRAAFYSVSSLFVMSVVVGQLGIRTTVLIGALMYSISGILSSLVDNMVAIVVLIGGLVGLGQAMVMPSGDVLLGHYFRKRRSLALGLAKCGASLGNMLAPPLISFFLETYGLFGTLLLTGGLCLHFFPAAMLFRPTTFYSKRKVEGRRELSEGAEEIEVLIGTDPRGDVSVEKDKSFQMKKVRPQLSREKEGNSALAERSTIMQGATGEGGHEINESNKGLIPDINNANALLKFSLHTGNVSACQRQENSASDELQQENDDSNPGQPRKKIHTKRRGSVSDTLLEATRQSSSKRKDSSKGSLDDSCNTSHVEANTQTGTSDQNLRQSYVHKQVAKCCKAAFFMLDFSLFALPLFRLLLAYFVLFPFINIMVNYLPALAVESGFTESDGALLLTIIGVLDLVCRLSCALLINFRLLKVSTILAIAFLVLGVTSQFIRFMTSWELLVVLSVLLGLLGGVPNTTISMLVLDCVGLDRMSKTLGFVIFTLGACTSAYYPLLGYIRDRTGSYFAVYHVLGGGSLLAAAILSCERWVRPLQEKRINVSPGTSHTL</sequence>
<feature type="transmembrane region" description="Helical" evidence="2">
    <location>
        <begin position="532"/>
        <end position="552"/>
    </location>
</feature>
<keyword evidence="2" id="KW-0472">Membrane</keyword>
<dbReference type="EMBL" id="JBAMIC010000013">
    <property type="protein sequence ID" value="KAK7097704.1"/>
    <property type="molecule type" value="Genomic_DNA"/>
</dbReference>
<keyword evidence="2" id="KW-0812">Transmembrane</keyword>
<proteinExistence type="predicted"/>
<dbReference type="SUPFAM" id="SSF103473">
    <property type="entry name" value="MFS general substrate transporter"/>
    <property type="match status" value="1"/>
</dbReference>
<feature type="compositionally biased region" description="Polar residues" evidence="1">
    <location>
        <begin position="9"/>
        <end position="20"/>
    </location>
</feature>
<feature type="transmembrane region" description="Helical" evidence="2">
    <location>
        <begin position="228"/>
        <end position="248"/>
    </location>
</feature>
<feature type="transmembrane region" description="Helical" evidence="2">
    <location>
        <begin position="158"/>
        <end position="180"/>
    </location>
</feature>
<evidence type="ECO:0000313" key="3">
    <source>
        <dbReference type="EMBL" id="KAK7097704.1"/>
    </source>
</evidence>
<feature type="transmembrane region" description="Helical" evidence="2">
    <location>
        <begin position="70"/>
        <end position="97"/>
    </location>
</feature>
<dbReference type="InterPro" id="IPR036259">
    <property type="entry name" value="MFS_trans_sf"/>
</dbReference>
<feature type="transmembrane region" description="Helical" evidence="2">
    <location>
        <begin position="504"/>
        <end position="525"/>
    </location>
</feature>
<reference evidence="3 4" key="1">
    <citation type="submission" date="2024-02" db="EMBL/GenBank/DDBJ databases">
        <title>Chromosome-scale genome assembly of the rough periwinkle Littorina saxatilis.</title>
        <authorList>
            <person name="De Jode A."/>
            <person name="Faria R."/>
            <person name="Formenti G."/>
            <person name="Sims Y."/>
            <person name="Smith T.P."/>
            <person name="Tracey A."/>
            <person name="Wood J.M.D."/>
            <person name="Zagrodzka Z.B."/>
            <person name="Johannesson K."/>
            <person name="Butlin R.K."/>
            <person name="Leder E.H."/>
        </authorList>
    </citation>
    <scope>NUCLEOTIDE SEQUENCE [LARGE SCALE GENOMIC DNA]</scope>
    <source>
        <strain evidence="3">Snail1</strain>
        <tissue evidence="3">Muscle</tissue>
    </source>
</reference>
<keyword evidence="2" id="KW-1133">Transmembrane helix</keyword>
<name>A0AAN9B4L6_9CAEN</name>
<accession>A0AAN9B4L6</accession>
<feature type="compositionally biased region" description="Basic residues" evidence="1">
    <location>
        <begin position="382"/>
        <end position="392"/>
    </location>
</feature>
<feature type="transmembrane region" description="Helical" evidence="2">
    <location>
        <begin position="118"/>
        <end position="138"/>
    </location>
</feature>
<feature type="region of interest" description="Disordered" evidence="1">
    <location>
        <begin position="287"/>
        <end position="334"/>
    </location>
</feature>
<evidence type="ECO:0000256" key="1">
    <source>
        <dbReference type="SAM" id="MobiDB-lite"/>
    </source>
</evidence>
<evidence type="ECO:0000256" key="2">
    <source>
        <dbReference type="SAM" id="Phobius"/>
    </source>
</evidence>